<comment type="catalytic activity">
    <reaction evidence="7">
        <text>2'-deoxyguanosine + phosphate = 2-deoxy-alpha-D-ribose 1-phosphate + guanine</text>
        <dbReference type="Rhea" id="RHEA:27738"/>
        <dbReference type="ChEBI" id="CHEBI:16235"/>
        <dbReference type="ChEBI" id="CHEBI:17172"/>
        <dbReference type="ChEBI" id="CHEBI:43474"/>
        <dbReference type="ChEBI" id="CHEBI:57259"/>
        <dbReference type="EC" id="2.4.2.1"/>
    </reaction>
</comment>
<keyword evidence="4" id="KW-0328">Glycosyltransferase</keyword>
<evidence type="ECO:0000256" key="10">
    <source>
        <dbReference type="ARBA" id="ARBA00031036"/>
    </source>
</evidence>
<evidence type="ECO:0000256" key="7">
    <source>
        <dbReference type="ARBA" id="ARBA00023929"/>
    </source>
</evidence>
<evidence type="ECO:0000256" key="6">
    <source>
        <dbReference type="ARBA" id="ARBA00023918"/>
    </source>
</evidence>
<dbReference type="PANTHER" id="PTHR11904:SF9">
    <property type="entry name" value="PURINE NUCLEOSIDE PHOSPHORYLASE-RELATED"/>
    <property type="match status" value="1"/>
</dbReference>
<protein>
    <recommendedName>
        <fullName evidence="3">purine-nucleoside phosphorylase</fullName>
        <ecNumber evidence="3">2.4.2.1</ecNumber>
    </recommendedName>
    <alternativeName>
        <fullName evidence="10">Inosine-guanosine phosphorylase</fullName>
    </alternativeName>
</protein>
<reference evidence="12 13" key="1">
    <citation type="submission" date="2020-08" db="EMBL/GenBank/DDBJ databases">
        <title>Aphidius gifuensis genome sequencing and assembly.</title>
        <authorList>
            <person name="Du Z."/>
        </authorList>
    </citation>
    <scope>NUCLEOTIDE SEQUENCE [LARGE SCALE GENOMIC DNA]</scope>
    <source>
        <strain evidence="12">YNYX2018</strain>
        <tissue evidence="12">Adults</tissue>
    </source>
</reference>
<keyword evidence="13" id="KW-1185">Reference proteome</keyword>
<comment type="catalytic activity">
    <reaction evidence="9">
        <text>guanosine + phosphate = alpha-D-ribose 1-phosphate + guanine</text>
        <dbReference type="Rhea" id="RHEA:13233"/>
        <dbReference type="ChEBI" id="CHEBI:16235"/>
        <dbReference type="ChEBI" id="CHEBI:16750"/>
        <dbReference type="ChEBI" id="CHEBI:43474"/>
        <dbReference type="ChEBI" id="CHEBI:57720"/>
        <dbReference type="EC" id="2.4.2.1"/>
    </reaction>
</comment>
<evidence type="ECO:0000313" key="12">
    <source>
        <dbReference type="EMBL" id="KAF7989489.1"/>
    </source>
</evidence>
<gene>
    <name evidence="12" type="ORF">HCN44_008163</name>
</gene>
<comment type="pathway">
    <text evidence="1">Purine metabolism; purine nucleoside salvage.</text>
</comment>
<dbReference type="OrthoDB" id="10261782at2759"/>
<dbReference type="UniPathway" id="UPA00606"/>
<evidence type="ECO:0000259" key="11">
    <source>
        <dbReference type="Pfam" id="PF01048"/>
    </source>
</evidence>
<dbReference type="AlphaFoldDB" id="A0A835CM47"/>
<evidence type="ECO:0000256" key="1">
    <source>
        <dbReference type="ARBA" id="ARBA00005058"/>
    </source>
</evidence>
<organism evidence="12 13">
    <name type="scientific">Aphidius gifuensis</name>
    <name type="common">Parasitoid wasp</name>
    <dbReference type="NCBI Taxonomy" id="684658"/>
    <lineage>
        <taxon>Eukaryota</taxon>
        <taxon>Metazoa</taxon>
        <taxon>Ecdysozoa</taxon>
        <taxon>Arthropoda</taxon>
        <taxon>Hexapoda</taxon>
        <taxon>Insecta</taxon>
        <taxon>Pterygota</taxon>
        <taxon>Neoptera</taxon>
        <taxon>Endopterygota</taxon>
        <taxon>Hymenoptera</taxon>
        <taxon>Apocrita</taxon>
        <taxon>Ichneumonoidea</taxon>
        <taxon>Braconidae</taxon>
        <taxon>Aphidiinae</taxon>
        <taxon>Aphidius</taxon>
    </lineage>
</organism>
<dbReference type="InterPro" id="IPR000845">
    <property type="entry name" value="Nucleoside_phosphorylase_d"/>
</dbReference>
<comment type="caution">
    <text evidence="12">The sequence shown here is derived from an EMBL/GenBank/DDBJ whole genome shotgun (WGS) entry which is preliminary data.</text>
</comment>
<name>A0A835CM47_APHGI</name>
<dbReference type="GO" id="GO:0005737">
    <property type="term" value="C:cytoplasm"/>
    <property type="evidence" value="ECO:0007669"/>
    <property type="project" value="TreeGrafter"/>
</dbReference>
<keyword evidence="5" id="KW-0808">Transferase</keyword>
<dbReference type="GO" id="GO:0004731">
    <property type="term" value="F:purine-nucleoside phosphorylase activity"/>
    <property type="evidence" value="ECO:0007669"/>
    <property type="project" value="UniProtKB-EC"/>
</dbReference>
<dbReference type="InterPro" id="IPR011268">
    <property type="entry name" value="Purine_phosphorylase"/>
</dbReference>
<comment type="catalytic activity">
    <reaction evidence="8">
        <text>2'-deoxyinosine + phosphate = 2-deoxy-alpha-D-ribose 1-phosphate + hypoxanthine</text>
        <dbReference type="Rhea" id="RHEA:27750"/>
        <dbReference type="ChEBI" id="CHEBI:17368"/>
        <dbReference type="ChEBI" id="CHEBI:28997"/>
        <dbReference type="ChEBI" id="CHEBI:43474"/>
        <dbReference type="ChEBI" id="CHEBI:57259"/>
        <dbReference type="EC" id="2.4.2.1"/>
    </reaction>
</comment>
<evidence type="ECO:0000256" key="3">
    <source>
        <dbReference type="ARBA" id="ARBA00011886"/>
    </source>
</evidence>
<proteinExistence type="inferred from homology"/>
<evidence type="ECO:0000256" key="4">
    <source>
        <dbReference type="ARBA" id="ARBA00022676"/>
    </source>
</evidence>
<dbReference type="InterPro" id="IPR035994">
    <property type="entry name" value="Nucleoside_phosphorylase_sf"/>
</dbReference>
<dbReference type="EC" id="2.4.2.1" evidence="3"/>
<dbReference type="GO" id="GO:0009116">
    <property type="term" value="P:nucleoside metabolic process"/>
    <property type="evidence" value="ECO:0007669"/>
    <property type="project" value="InterPro"/>
</dbReference>
<dbReference type="SUPFAM" id="SSF53167">
    <property type="entry name" value="Purine and uridine phosphorylases"/>
    <property type="match status" value="1"/>
</dbReference>
<dbReference type="Pfam" id="PF01048">
    <property type="entry name" value="PNP_UDP_1"/>
    <property type="match status" value="1"/>
</dbReference>
<dbReference type="EMBL" id="JACMRX010000005">
    <property type="protein sequence ID" value="KAF7989489.1"/>
    <property type="molecule type" value="Genomic_DNA"/>
</dbReference>
<evidence type="ECO:0000256" key="5">
    <source>
        <dbReference type="ARBA" id="ARBA00022679"/>
    </source>
</evidence>
<comment type="similarity">
    <text evidence="2">Belongs to the PNP/MTAP phosphorylase family.</text>
</comment>
<dbReference type="Proteomes" id="UP000639338">
    <property type="component" value="Unassembled WGS sequence"/>
</dbReference>
<comment type="catalytic activity">
    <reaction evidence="6">
        <text>inosine + phosphate = alpha-D-ribose 1-phosphate + hypoxanthine</text>
        <dbReference type="Rhea" id="RHEA:27646"/>
        <dbReference type="ChEBI" id="CHEBI:17368"/>
        <dbReference type="ChEBI" id="CHEBI:17596"/>
        <dbReference type="ChEBI" id="CHEBI:43474"/>
        <dbReference type="ChEBI" id="CHEBI:57720"/>
        <dbReference type="EC" id="2.4.2.1"/>
    </reaction>
</comment>
<dbReference type="Gene3D" id="3.40.50.1580">
    <property type="entry name" value="Nucleoside phosphorylase domain"/>
    <property type="match status" value="2"/>
</dbReference>
<evidence type="ECO:0000313" key="13">
    <source>
        <dbReference type="Proteomes" id="UP000639338"/>
    </source>
</evidence>
<sequence length="208" mass="23062">MIQESANYLLNRVKINPKIGLICGSGLGTIADYLSEKKIFPYKEIPYFPESTVPGHSGELIFGYLQGVAVMCILIGMTTDLPFILNKTYDQELIKVGDEIAKEMGIDDRVHTGILTCIGGPNFETPAELRMMRIFGIDAVGMSIVHEAIAARHCGMTVFAFSFISNICICDYETNDEADHQEVLDAGKKRDSELQEFIGKIANFINKQ</sequence>
<evidence type="ECO:0000256" key="9">
    <source>
        <dbReference type="ARBA" id="ARBA00023970"/>
    </source>
</evidence>
<evidence type="ECO:0000256" key="8">
    <source>
        <dbReference type="ARBA" id="ARBA00023950"/>
    </source>
</evidence>
<evidence type="ECO:0000256" key="2">
    <source>
        <dbReference type="ARBA" id="ARBA00006751"/>
    </source>
</evidence>
<feature type="domain" description="Nucleoside phosphorylase" evidence="11">
    <location>
        <begin position="88"/>
        <end position="197"/>
    </location>
</feature>
<dbReference type="PANTHER" id="PTHR11904">
    <property type="entry name" value="METHYLTHIOADENOSINE/PURINE NUCLEOSIDE PHOSPHORYLASE"/>
    <property type="match status" value="1"/>
</dbReference>
<accession>A0A835CM47</accession>
<dbReference type="CDD" id="cd09009">
    <property type="entry name" value="PNP-EcPNPII_like"/>
    <property type="match status" value="1"/>
</dbReference>